<dbReference type="Proteomes" id="UP000611459">
    <property type="component" value="Unassembled WGS sequence"/>
</dbReference>
<dbReference type="PANTHER" id="PTHR30258:SF1">
    <property type="entry name" value="PROTEIN TRANSPORT PROTEIN HOFB HOMOLOG"/>
    <property type="match status" value="1"/>
</dbReference>
<feature type="domain" description="Bacterial type II secretion system protein E" evidence="4">
    <location>
        <begin position="161"/>
        <end position="578"/>
    </location>
</feature>
<keyword evidence="7" id="KW-0614">Plasmid</keyword>
<sequence>MQIQFPKLFSRFARRRGEEKANVPVDAPATPAVASTRQFSRVVVAEDAGDDRAMRHGEYVVASQEVIQTADLPEFRRTIQSTVIRAEYRQSICPIQISGDQFAIVLTRNMLNTEVVDEVYSELQKQHRPHIPAIYVATQSVVSELARAESGSNATRVRSSDRDSPLFKLFVEIVDFALDNGVSDIHMKLKLDREYSQVGFRMDGNVIRPRKFRMTTDQMQRMLGFMYSFKGNSTTTSSYSVTLALQCQLEEVISGQSLSFRWAQLPTHKGLKVVLRVMKVDVNDAYTSVGMQPNGAGLPPYQERAIMRELYTDGGGWVFSGRVNSGKSKFLQTLINLMPPYYEINSAEDPIEYLHNHEGSNQHSASRGLNDDEGSDAFASFKLQNKRTDPDVTVISELRDPSTTGAFRDAVLAGQRGFTTIHAPSALAIPNRLMSEEFALARDIVTLPGFLKMMVHLALVPKTCPICSLLATSHETSGFLRSVIESHSGDSAVATIAAESLRIANSEFLARLEHLFQIDVSKIRVRNPIGCSHCAREGVPELNGIRGRTLIAQIIEPSDDMMRLVRDARSIELLHYYRSLRVAGFDSDNSDGKSPLEISMYKVSLGEICLTEAEKRFQSIDAYEHDLKRLMHRSSTTHITAGNLEVVA</sequence>
<accession>A0A1E3FPW9</accession>
<dbReference type="EMBL" id="JAENIB010000033">
    <property type="protein sequence ID" value="MBK1935535.1"/>
    <property type="molecule type" value="Genomic_DNA"/>
</dbReference>
<dbReference type="OrthoDB" id="5790493at2"/>
<dbReference type="GO" id="GO:0005886">
    <property type="term" value="C:plasma membrane"/>
    <property type="evidence" value="ECO:0007669"/>
    <property type="project" value="TreeGrafter"/>
</dbReference>
<dbReference type="AlphaFoldDB" id="A0A1E3FPW9"/>
<evidence type="ECO:0000313" key="7">
    <source>
        <dbReference type="EMBL" id="WFN24178.1"/>
    </source>
</evidence>
<reference evidence="5" key="1">
    <citation type="submission" date="2021-01" db="EMBL/GenBank/DDBJ databases">
        <title>Outbreak of Burkholderia contaminns endophthalmitis traced to a clinical ventilation system.</title>
        <authorList>
            <person name="Lipuma J."/>
            <person name="Spilker T."/>
            <person name="Kratholm J."/>
        </authorList>
    </citation>
    <scope>NUCLEOTIDE SEQUENCE</scope>
    <source>
        <strain evidence="5">HI4954</strain>
    </source>
</reference>
<dbReference type="Proteomes" id="UP001220209">
    <property type="component" value="Plasmid unnamed4"/>
</dbReference>
<keyword evidence="3" id="KW-0067">ATP-binding</keyword>
<organism evidence="5 8">
    <name type="scientific">Burkholderia contaminans</name>
    <dbReference type="NCBI Taxonomy" id="488447"/>
    <lineage>
        <taxon>Bacteria</taxon>
        <taxon>Pseudomonadati</taxon>
        <taxon>Pseudomonadota</taxon>
        <taxon>Betaproteobacteria</taxon>
        <taxon>Burkholderiales</taxon>
        <taxon>Burkholderiaceae</taxon>
        <taxon>Burkholderia</taxon>
        <taxon>Burkholderia cepacia complex</taxon>
    </lineage>
</organism>
<dbReference type="Gene3D" id="3.30.450.90">
    <property type="match status" value="1"/>
</dbReference>
<reference evidence="7 10" key="3">
    <citation type="submission" date="2021-12" db="EMBL/GenBank/DDBJ databases">
        <title>Genomic and phenotypic characterization of three Burkholderia contaminans isolates recovered from different sources.</title>
        <authorList>
            <person name="Lopez De Volder A."/>
            <person name="Fan Y."/>
            <person name="Nunvar J."/>
            <person name="Herrera T."/>
            <person name="Timp W."/>
            <person name="Degrossi J."/>
        </authorList>
    </citation>
    <scope>NUCLEOTIDE SEQUENCE [LARGE SCALE GENOMIC DNA]</scope>
    <source>
        <strain evidence="7 10">LMG 23361</strain>
        <plasmid evidence="7 10">unnamed4</plasmid>
    </source>
</reference>
<dbReference type="RefSeq" id="WP_039341431.1">
    <property type="nucleotide sequence ID" value="NZ_CABVQA010000069.1"/>
</dbReference>
<keyword evidence="9" id="KW-1185">Reference proteome</keyword>
<evidence type="ECO:0000256" key="1">
    <source>
        <dbReference type="ARBA" id="ARBA00006611"/>
    </source>
</evidence>
<evidence type="ECO:0000256" key="3">
    <source>
        <dbReference type="ARBA" id="ARBA00022840"/>
    </source>
</evidence>
<dbReference type="EMBL" id="CP090646">
    <property type="protein sequence ID" value="WFN24178.1"/>
    <property type="molecule type" value="Genomic_DNA"/>
</dbReference>
<protein>
    <submittedName>
        <fullName evidence="5">Flp pilus assembly complex ATPase component TadA</fullName>
    </submittedName>
</protein>
<proteinExistence type="inferred from homology"/>
<name>A0A1E3FPW9_9BURK</name>
<dbReference type="Proteomes" id="UP000664048">
    <property type="component" value="Unassembled WGS sequence"/>
</dbReference>
<gene>
    <name evidence="5" type="primary">tadA</name>
    <name evidence="6" type="ORF">J4M89_37930</name>
    <name evidence="5" type="ORF">JIN94_37210</name>
    <name evidence="7" type="ORF">LXE91_43205</name>
</gene>
<dbReference type="SUPFAM" id="SSF52540">
    <property type="entry name" value="P-loop containing nucleoside triphosphate hydrolases"/>
    <property type="match status" value="1"/>
</dbReference>
<dbReference type="InterPro" id="IPR001482">
    <property type="entry name" value="T2SS/T4SS_dom"/>
</dbReference>
<evidence type="ECO:0000313" key="9">
    <source>
        <dbReference type="Proteomes" id="UP000664048"/>
    </source>
</evidence>
<dbReference type="GO" id="GO:0016887">
    <property type="term" value="F:ATP hydrolysis activity"/>
    <property type="evidence" value="ECO:0007669"/>
    <property type="project" value="TreeGrafter"/>
</dbReference>
<evidence type="ECO:0000313" key="6">
    <source>
        <dbReference type="EMBL" id="MBO1835177.1"/>
    </source>
</evidence>
<keyword evidence="2" id="KW-0547">Nucleotide-binding</keyword>
<dbReference type="InterPro" id="IPR027417">
    <property type="entry name" value="P-loop_NTPase"/>
</dbReference>
<geneLocation type="plasmid" evidence="7 10">
    <name>unnamed4</name>
</geneLocation>
<dbReference type="GO" id="GO:0005524">
    <property type="term" value="F:ATP binding"/>
    <property type="evidence" value="ECO:0007669"/>
    <property type="project" value="UniProtKB-KW"/>
</dbReference>
<reference evidence="6 9" key="2">
    <citation type="submission" date="2021-03" db="EMBL/GenBank/DDBJ databases">
        <title>Clinical course, treatment and visual outcome of an outbreak of Burkholderia contaminans endophthalmitis following cataract surgery.</title>
        <authorList>
            <person name="Lind C."/>
            <person name="Olsen K."/>
            <person name="Angelsen N.K."/>
            <person name="Krefting E.A."/>
            <person name="Fossen K."/>
            <person name="Gravningen K."/>
            <person name="Depoorter E."/>
            <person name="Vandamme P."/>
            <person name="Bertelsen G."/>
        </authorList>
    </citation>
    <scope>NUCLEOTIDE SEQUENCE [LARGE SCALE GENOMIC DNA]</scope>
    <source>
        <strain evidence="6 9">51242556</strain>
    </source>
</reference>
<dbReference type="EMBL" id="JAGEMX010000027">
    <property type="protein sequence ID" value="MBO1835177.1"/>
    <property type="molecule type" value="Genomic_DNA"/>
</dbReference>
<dbReference type="PANTHER" id="PTHR30258">
    <property type="entry name" value="TYPE II SECRETION SYSTEM PROTEIN GSPE-RELATED"/>
    <property type="match status" value="1"/>
</dbReference>
<evidence type="ECO:0000313" key="8">
    <source>
        <dbReference type="Proteomes" id="UP000611459"/>
    </source>
</evidence>
<evidence type="ECO:0000256" key="2">
    <source>
        <dbReference type="ARBA" id="ARBA00022741"/>
    </source>
</evidence>
<evidence type="ECO:0000313" key="10">
    <source>
        <dbReference type="Proteomes" id="UP001220209"/>
    </source>
</evidence>
<evidence type="ECO:0000313" key="5">
    <source>
        <dbReference type="EMBL" id="MBK1935535.1"/>
    </source>
</evidence>
<dbReference type="Pfam" id="PF00437">
    <property type="entry name" value="T2SSE"/>
    <property type="match status" value="1"/>
</dbReference>
<dbReference type="Gene3D" id="3.40.50.300">
    <property type="entry name" value="P-loop containing nucleotide triphosphate hydrolases"/>
    <property type="match status" value="1"/>
</dbReference>
<comment type="similarity">
    <text evidence="1">Belongs to the GSP E family.</text>
</comment>
<evidence type="ECO:0000259" key="4">
    <source>
        <dbReference type="Pfam" id="PF00437"/>
    </source>
</evidence>